<reference evidence="9 10" key="2">
    <citation type="journal article" date="2011" name="Stand. Genomic Sci.">
        <title>Complete genome sequence of Ferroglobus placidus AEDII12DO.</title>
        <authorList>
            <person name="Anderson I."/>
            <person name="Risso C."/>
            <person name="Holmes D."/>
            <person name="Lucas S."/>
            <person name="Copeland A."/>
            <person name="Lapidus A."/>
            <person name="Cheng J.F."/>
            <person name="Bruce D."/>
            <person name="Goodwin L."/>
            <person name="Pitluck S."/>
            <person name="Saunders E."/>
            <person name="Brettin T."/>
            <person name="Detter J.C."/>
            <person name="Han C."/>
            <person name="Tapia R."/>
            <person name="Larimer F."/>
            <person name="Land M."/>
            <person name="Hauser L."/>
            <person name="Woyke T."/>
            <person name="Lovley D."/>
            <person name="Kyrpides N."/>
            <person name="Ivanova N."/>
        </authorList>
    </citation>
    <scope>NUCLEOTIDE SEQUENCE [LARGE SCALE GENOMIC DNA]</scope>
    <source>
        <strain evidence="10">DSM 10642 / AEDII12DO</strain>
    </source>
</reference>
<comment type="function">
    <text evidence="4 7">Molecular chaperone capable of stabilizing a range of proteins. Seems to fulfill an ATP-independent, HSP70-like function in archaeal de novo protein folding.</text>
</comment>
<evidence type="ECO:0000256" key="5">
    <source>
        <dbReference type="ARBA" id="ARBA00044156"/>
    </source>
</evidence>
<dbReference type="PANTHER" id="PTHR12674:SF2">
    <property type="entry name" value="PREFOLDIN SUBUNIT 5"/>
    <property type="match status" value="1"/>
</dbReference>
<dbReference type="PaxDb" id="589924-Ferp_0027"/>
<protein>
    <recommendedName>
        <fullName evidence="5 7">Prefoldin subunit alpha</fullName>
    </recommendedName>
    <alternativeName>
        <fullName evidence="6 7">GimC subunit alpha</fullName>
    </alternativeName>
</protein>
<dbReference type="HOGENOM" id="CLU_091867_1_4_2"/>
<dbReference type="SUPFAM" id="SSF46579">
    <property type="entry name" value="Prefoldin"/>
    <property type="match status" value="1"/>
</dbReference>
<dbReference type="CDD" id="cd23160">
    <property type="entry name" value="Prefoldin_alpha_GimC"/>
    <property type="match status" value="1"/>
</dbReference>
<comment type="similarity">
    <text evidence="1">Belongs to the prefoldin subunit alpha family.</text>
</comment>
<gene>
    <name evidence="7" type="primary">pfdA</name>
    <name evidence="9" type="ordered locus">Ferp_0027</name>
</gene>
<comment type="subunit">
    <text evidence="2 7">Heterohexamer of two alpha and four beta subunits.</text>
</comment>
<organism evidence="9 10">
    <name type="scientific">Ferroglobus placidus (strain DSM 10642 / AEDII12DO)</name>
    <dbReference type="NCBI Taxonomy" id="589924"/>
    <lineage>
        <taxon>Archaea</taxon>
        <taxon>Methanobacteriati</taxon>
        <taxon>Methanobacteriota</taxon>
        <taxon>Archaeoglobi</taxon>
        <taxon>Archaeoglobales</taxon>
        <taxon>Archaeoglobaceae</taxon>
        <taxon>Ferroglobus</taxon>
    </lineage>
</organism>
<dbReference type="Gene3D" id="1.10.287.370">
    <property type="match status" value="1"/>
</dbReference>
<dbReference type="GO" id="GO:0005737">
    <property type="term" value="C:cytoplasm"/>
    <property type="evidence" value="ECO:0007669"/>
    <property type="project" value="UniProtKB-SubCell"/>
</dbReference>
<dbReference type="PANTHER" id="PTHR12674">
    <property type="entry name" value="PREFOLDIN SUBUNIT 5"/>
    <property type="match status" value="1"/>
</dbReference>
<dbReference type="EMBL" id="CP001899">
    <property type="protein sequence ID" value="ADC64219.1"/>
    <property type="molecule type" value="Genomic_DNA"/>
</dbReference>
<comment type="similarity">
    <text evidence="7">Belongs to the prefoldin alpha subunit family.</text>
</comment>
<evidence type="ECO:0000256" key="8">
    <source>
        <dbReference type="SAM" id="Coils"/>
    </source>
</evidence>
<dbReference type="InterPro" id="IPR011599">
    <property type="entry name" value="PFD_alpha_archaea"/>
</dbReference>
<keyword evidence="7" id="KW-0963">Cytoplasm</keyword>
<evidence type="ECO:0000256" key="4">
    <source>
        <dbReference type="ARBA" id="ARBA00025077"/>
    </source>
</evidence>
<evidence type="ECO:0000256" key="2">
    <source>
        <dbReference type="ARBA" id="ARBA00011716"/>
    </source>
</evidence>
<keyword evidence="3 7" id="KW-0143">Chaperone</keyword>
<accession>D3S0Y3</accession>
<name>D3S0Y3_FERPA</name>
<dbReference type="AlphaFoldDB" id="D3S0Y3"/>
<evidence type="ECO:0000313" key="9">
    <source>
        <dbReference type="EMBL" id="ADC64219.1"/>
    </source>
</evidence>
<dbReference type="NCBIfam" id="TIGR00293">
    <property type="entry name" value="prefoldin subunit alpha"/>
    <property type="match status" value="1"/>
</dbReference>
<dbReference type="GO" id="GO:0051082">
    <property type="term" value="F:unfolded protein binding"/>
    <property type="evidence" value="ECO:0007669"/>
    <property type="project" value="UniProtKB-UniRule"/>
</dbReference>
<evidence type="ECO:0000256" key="6">
    <source>
        <dbReference type="ARBA" id="ARBA00044231"/>
    </source>
</evidence>
<dbReference type="Pfam" id="PF02996">
    <property type="entry name" value="Prefoldin"/>
    <property type="match status" value="1"/>
</dbReference>
<feature type="coiled-coil region" evidence="8">
    <location>
        <begin position="88"/>
        <end position="136"/>
    </location>
</feature>
<dbReference type="GO" id="GO:0016272">
    <property type="term" value="C:prefoldin complex"/>
    <property type="evidence" value="ECO:0007669"/>
    <property type="project" value="UniProtKB-UniRule"/>
</dbReference>
<dbReference type="eggNOG" id="arCOG01341">
    <property type="taxonomic scope" value="Archaea"/>
</dbReference>
<dbReference type="GeneID" id="8777519"/>
<dbReference type="InterPro" id="IPR004127">
    <property type="entry name" value="Prefoldin_subunit_alpha"/>
</dbReference>
<dbReference type="KEGG" id="fpl:Ferp_0027"/>
<keyword evidence="8" id="KW-0175">Coiled coil</keyword>
<dbReference type="RefSeq" id="WP_012964568.1">
    <property type="nucleotide sequence ID" value="NC_013849.1"/>
</dbReference>
<dbReference type="Proteomes" id="UP000002613">
    <property type="component" value="Chromosome"/>
</dbReference>
<evidence type="ECO:0000256" key="7">
    <source>
        <dbReference type="HAMAP-Rule" id="MF_00308"/>
    </source>
</evidence>
<evidence type="ECO:0000256" key="1">
    <source>
        <dbReference type="ARBA" id="ARBA00010048"/>
    </source>
</evidence>
<feature type="coiled-coil region" evidence="8">
    <location>
        <begin position="4"/>
        <end position="41"/>
    </location>
</feature>
<comment type="subcellular location">
    <subcellularLocation>
        <location evidence="7">Cytoplasm</location>
    </subcellularLocation>
</comment>
<keyword evidence="10" id="KW-1185">Reference proteome</keyword>
<dbReference type="STRING" id="589924.Ferp_0027"/>
<reference evidence="10" key="1">
    <citation type="submission" date="2010-02" db="EMBL/GenBank/DDBJ databases">
        <title>Complete sequence of Ferroglobus placidus DSM 10642.</title>
        <authorList>
            <consortium name="US DOE Joint Genome Institute"/>
            <person name="Lucas S."/>
            <person name="Copeland A."/>
            <person name="Lapidus A."/>
            <person name="Cheng J.-F."/>
            <person name="Bruce D."/>
            <person name="Goodwin L."/>
            <person name="Pitluck S."/>
            <person name="Saunders E."/>
            <person name="Brettin T."/>
            <person name="Detter J.C."/>
            <person name="Han C."/>
            <person name="Tapia R."/>
            <person name="Larimer F."/>
            <person name="Land M."/>
            <person name="Hauser L."/>
            <person name="Kyrpides N."/>
            <person name="Ivanova N."/>
            <person name="Holmes D."/>
            <person name="Lovley D."/>
            <person name="Kyrpides N."/>
            <person name="Anderson I.J."/>
            <person name="Woyke T."/>
        </authorList>
    </citation>
    <scope>NUCLEOTIDE SEQUENCE [LARGE SCALE GENOMIC DNA]</scope>
    <source>
        <strain evidence="10">DSM 10642 / AEDII12DO</strain>
    </source>
</reference>
<evidence type="ECO:0000256" key="3">
    <source>
        <dbReference type="ARBA" id="ARBA00023186"/>
    </source>
</evidence>
<proteinExistence type="inferred from homology"/>
<sequence>MSKEREIQQRLILLEQLREQAEALQRRLVEIELFKSELERTIESLEFFEKSEGKTEALMNLGGGVFAYVDIVEKKKFLVDVGSGIVIEKELREAIDFLNRKKENMEKTRAEIEEAIRSIASRMESLQREIAELSKEAEK</sequence>
<dbReference type="HAMAP" id="MF_00308">
    <property type="entry name" value="PfdA"/>
    <property type="match status" value="1"/>
</dbReference>
<dbReference type="OrthoDB" id="50487at2157"/>
<evidence type="ECO:0000313" key="10">
    <source>
        <dbReference type="Proteomes" id="UP000002613"/>
    </source>
</evidence>
<dbReference type="GO" id="GO:0006457">
    <property type="term" value="P:protein folding"/>
    <property type="evidence" value="ECO:0007669"/>
    <property type="project" value="UniProtKB-UniRule"/>
</dbReference>
<dbReference type="InterPro" id="IPR009053">
    <property type="entry name" value="Prefoldin"/>
</dbReference>